<gene>
    <name evidence="2" type="ORF">EZS28_037818</name>
</gene>
<comment type="caution">
    <text evidence="2">The sequence shown here is derived from an EMBL/GenBank/DDBJ whole genome shotgun (WGS) entry which is preliminary data.</text>
</comment>
<evidence type="ECO:0000256" key="1">
    <source>
        <dbReference type="SAM" id="MobiDB-lite"/>
    </source>
</evidence>
<evidence type="ECO:0000313" key="2">
    <source>
        <dbReference type="EMBL" id="KAA6366656.1"/>
    </source>
</evidence>
<sequence>MNYPGQPGRASDQSNIKLRSRQPTSRRQRIAPLIQTNPQSQTIPYPNQNQSSILNADLMGIISNTFSVPKGIQHQQIAGEAAQVHHVPRETFPTNANVGKVTSSTDSIVSGYVGVAEIKPINIYTEPSTKLQGNRI</sequence>
<proteinExistence type="predicted"/>
<organism evidence="2 3">
    <name type="scientific">Streblomastix strix</name>
    <dbReference type="NCBI Taxonomy" id="222440"/>
    <lineage>
        <taxon>Eukaryota</taxon>
        <taxon>Metamonada</taxon>
        <taxon>Preaxostyla</taxon>
        <taxon>Oxymonadida</taxon>
        <taxon>Streblomastigidae</taxon>
        <taxon>Streblomastix</taxon>
    </lineage>
</organism>
<dbReference type="EMBL" id="SNRW01019141">
    <property type="protein sequence ID" value="KAA6366656.1"/>
    <property type="molecule type" value="Genomic_DNA"/>
</dbReference>
<dbReference type="AlphaFoldDB" id="A0A5J4U729"/>
<reference evidence="2 3" key="1">
    <citation type="submission" date="2019-03" db="EMBL/GenBank/DDBJ databases">
        <title>Single cell metagenomics reveals metabolic interactions within the superorganism composed of flagellate Streblomastix strix and complex community of Bacteroidetes bacteria on its surface.</title>
        <authorList>
            <person name="Treitli S.C."/>
            <person name="Kolisko M."/>
            <person name="Husnik F."/>
            <person name="Keeling P."/>
            <person name="Hampl V."/>
        </authorList>
    </citation>
    <scope>NUCLEOTIDE SEQUENCE [LARGE SCALE GENOMIC DNA]</scope>
    <source>
        <strain evidence="2">ST1C</strain>
    </source>
</reference>
<name>A0A5J4U729_9EUKA</name>
<protein>
    <submittedName>
        <fullName evidence="2">Uncharacterized protein</fullName>
    </submittedName>
</protein>
<evidence type="ECO:0000313" key="3">
    <source>
        <dbReference type="Proteomes" id="UP000324800"/>
    </source>
</evidence>
<dbReference type="Proteomes" id="UP000324800">
    <property type="component" value="Unassembled WGS sequence"/>
</dbReference>
<feature type="compositionally biased region" description="Basic residues" evidence="1">
    <location>
        <begin position="18"/>
        <end position="29"/>
    </location>
</feature>
<feature type="region of interest" description="Disordered" evidence="1">
    <location>
        <begin position="1"/>
        <end position="29"/>
    </location>
</feature>
<feature type="non-terminal residue" evidence="2">
    <location>
        <position position="136"/>
    </location>
</feature>
<accession>A0A5J4U729</accession>